<dbReference type="PANTHER" id="PTHR46300:SF2">
    <property type="entry name" value="CYTOCHROME P450 MONOOXYGENASE ALNH-RELATED"/>
    <property type="match status" value="1"/>
</dbReference>
<keyword evidence="8" id="KW-1185">Reference proteome</keyword>
<evidence type="ECO:0000256" key="4">
    <source>
        <dbReference type="ARBA" id="ARBA00023004"/>
    </source>
</evidence>
<evidence type="ECO:0000313" key="7">
    <source>
        <dbReference type="EMBL" id="KAI1866415.1"/>
    </source>
</evidence>
<dbReference type="GO" id="GO:0005506">
    <property type="term" value="F:iron ion binding"/>
    <property type="evidence" value="ECO:0007669"/>
    <property type="project" value="InterPro"/>
</dbReference>
<dbReference type="InterPro" id="IPR036396">
    <property type="entry name" value="Cyt_P450_sf"/>
</dbReference>
<proteinExistence type="inferred from homology"/>
<dbReference type="InterPro" id="IPR017972">
    <property type="entry name" value="Cyt_P450_CS"/>
</dbReference>
<evidence type="ECO:0000256" key="6">
    <source>
        <dbReference type="RuleBase" id="RU000461"/>
    </source>
</evidence>
<evidence type="ECO:0000256" key="1">
    <source>
        <dbReference type="ARBA" id="ARBA00010617"/>
    </source>
</evidence>
<dbReference type="InterPro" id="IPR050364">
    <property type="entry name" value="Cytochrome_P450_fung"/>
</dbReference>
<sequence length="250" mass="28262">MANISSQIIASLGAILLGIVSRKLLQIGSRPADLPPGPPTIPILDNLHLMPDHDVNLQFQKWAQQYGPVYSLMLGTKTMIILSNNRAIKKILDKKSAISNDRMEIYIGQKIASRGLRVLMMGYGQTWRMVRRIMYDYDAAVNPDVSQRDQFAFGAGRRICPGIHVADRSLYLSISRLQWAFDFKRPLDSNGKDVVPDPTQVTQGFLASPPPFKAVITPRDADRAKIIRHDWETAKRNDLDPETLQWKVRQ</sequence>
<dbReference type="PROSITE" id="PS00086">
    <property type="entry name" value="CYTOCHROME_P450"/>
    <property type="match status" value="1"/>
</dbReference>
<dbReference type="GO" id="GO:0016705">
    <property type="term" value="F:oxidoreductase activity, acting on paired donors, with incorporation or reduction of molecular oxygen"/>
    <property type="evidence" value="ECO:0007669"/>
    <property type="project" value="InterPro"/>
</dbReference>
<dbReference type="GO" id="GO:0020037">
    <property type="term" value="F:heme binding"/>
    <property type="evidence" value="ECO:0007669"/>
    <property type="project" value="InterPro"/>
</dbReference>
<evidence type="ECO:0008006" key="9">
    <source>
        <dbReference type="Google" id="ProtNLM"/>
    </source>
</evidence>
<dbReference type="Pfam" id="PF00067">
    <property type="entry name" value="p450"/>
    <property type="match status" value="1"/>
</dbReference>
<dbReference type="AlphaFoldDB" id="A0A9P9WJ92"/>
<evidence type="ECO:0000256" key="3">
    <source>
        <dbReference type="ARBA" id="ARBA00023002"/>
    </source>
</evidence>
<dbReference type="SUPFAM" id="SSF48264">
    <property type="entry name" value="Cytochrome P450"/>
    <property type="match status" value="2"/>
</dbReference>
<keyword evidence="5 6" id="KW-0503">Monooxygenase</keyword>
<keyword evidence="2 6" id="KW-0479">Metal-binding</keyword>
<dbReference type="Proteomes" id="UP000829685">
    <property type="component" value="Unassembled WGS sequence"/>
</dbReference>
<comment type="caution">
    <text evidence="7">The sequence shown here is derived from an EMBL/GenBank/DDBJ whole genome shotgun (WGS) entry which is preliminary data.</text>
</comment>
<keyword evidence="6" id="KW-0349">Heme</keyword>
<keyword evidence="3 6" id="KW-0560">Oxidoreductase</keyword>
<comment type="similarity">
    <text evidence="1 6">Belongs to the cytochrome P450 family.</text>
</comment>
<keyword evidence="4 6" id="KW-0408">Iron</keyword>
<dbReference type="PANTHER" id="PTHR46300">
    <property type="entry name" value="P450, PUTATIVE (EUROFUNG)-RELATED-RELATED"/>
    <property type="match status" value="1"/>
</dbReference>
<evidence type="ECO:0000256" key="2">
    <source>
        <dbReference type="ARBA" id="ARBA00022723"/>
    </source>
</evidence>
<reference evidence="7" key="1">
    <citation type="submission" date="2021-03" db="EMBL/GenBank/DDBJ databases">
        <title>Revisited historic fungal species revealed as producer of novel bioactive compounds through whole genome sequencing and comparative genomics.</title>
        <authorList>
            <person name="Vignolle G.A."/>
            <person name="Hochenegger N."/>
            <person name="Mach R.L."/>
            <person name="Mach-Aigner A.R."/>
            <person name="Javad Rahimi M."/>
            <person name="Salim K.A."/>
            <person name="Chan C.M."/>
            <person name="Lim L.B.L."/>
            <person name="Cai F."/>
            <person name="Druzhinina I.S."/>
            <person name="U'Ren J.M."/>
            <person name="Derntl C."/>
        </authorList>
    </citation>
    <scope>NUCLEOTIDE SEQUENCE</scope>
    <source>
        <strain evidence="7">TUCIM 5799</strain>
    </source>
</reference>
<organism evidence="7 8">
    <name type="scientific">Neoarthrinium moseri</name>
    <dbReference type="NCBI Taxonomy" id="1658444"/>
    <lineage>
        <taxon>Eukaryota</taxon>
        <taxon>Fungi</taxon>
        <taxon>Dikarya</taxon>
        <taxon>Ascomycota</taxon>
        <taxon>Pezizomycotina</taxon>
        <taxon>Sordariomycetes</taxon>
        <taxon>Xylariomycetidae</taxon>
        <taxon>Amphisphaeriales</taxon>
        <taxon>Apiosporaceae</taxon>
        <taxon>Neoarthrinium</taxon>
    </lineage>
</organism>
<dbReference type="InterPro" id="IPR001128">
    <property type="entry name" value="Cyt_P450"/>
</dbReference>
<evidence type="ECO:0000313" key="8">
    <source>
        <dbReference type="Proteomes" id="UP000829685"/>
    </source>
</evidence>
<accession>A0A9P9WJ92</accession>
<evidence type="ECO:0000256" key="5">
    <source>
        <dbReference type="ARBA" id="ARBA00023033"/>
    </source>
</evidence>
<protein>
    <recommendedName>
        <fullName evidence="9">Cytochrome P450</fullName>
    </recommendedName>
</protein>
<gene>
    <name evidence="7" type="ORF">JX265_007716</name>
</gene>
<dbReference type="EMBL" id="JAFIMR010000020">
    <property type="protein sequence ID" value="KAI1866415.1"/>
    <property type="molecule type" value="Genomic_DNA"/>
</dbReference>
<dbReference type="GO" id="GO:0004497">
    <property type="term" value="F:monooxygenase activity"/>
    <property type="evidence" value="ECO:0007669"/>
    <property type="project" value="UniProtKB-KW"/>
</dbReference>
<name>A0A9P9WJ92_9PEZI</name>
<dbReference type="Gene3D" id="1.10.630.10">
    <property type="entry name" value="Cytochrome P450"/>
    <property type="match status" value="2"/>
</dbReference>